<evidence type="ECO:0000313" key="2">
    <source>
        <dbReference type="EMBL" id="KAJ8455669.1"/>
    </source>
</evidence>
<comment type="caution">
    <text evidence="2">The sequence shown here is derived from an EMBL/GenBank/DDBJ whole genome shotgun (WGS) entry which is preliminary data.</text>
</comment>
<dbReference type="AlphaFoldDB" id="A0AAD7TGP6"/>
<feature type="compositionally biased region" description="Low complexity" evidence="1">
    <location>
        <begin position="1013"/>
        <end position="1027"/>
    </location>
</feature>
<feature type="compositionally biased region" description="Polar residues" evidence="1">
    <location>
        <begin position="765"/>
        <end position="788"/>
    </location>
</feature>
<evidence type="ECO:0000313" key="3">
    <source>
        <dbReference type="Proteomes" id="UP001215151"/>
    </source>
</evidence>
<name>A0AAD7TGP6_9APHY</name>
<reference evidence="2" key="1">
    <citation type="submission" date="2022-11" db="EMBL/GenBank/DDBJ databases">
        <title>Genome Sequence of Cubamyces cubensis.</title>
        <authorList>
            <person name="Buettner E."/>
        </authorList>
    </citation>
    <scope>NUCLEOTIDE SEQUENCE</scope>
    <source>
        <strain evidence="2">MPL-01</strain>
    </source>
</reference>
<feature type="compositionally biased region" description="Basic and acidic residues" evidence="1">
    <location>
        <begin position="1140"/>
        <end position="1158"/>
    </location>
</feature>
<feature type="region of interest" description="Disordered" evidence="1">
    <location>
        <begin position="418"/>
        <end position="445"/>
    </location>
</feature>
<feature type="compositionally biased region" description="Polar residues" evidence="1">
    <location>
        <begin position="245"/>
        <end position="265"/>
    </location>
</feature>
<feature type="region of interest" description="Disordered" evidence="1">
    <location>
        <begin position="198"/>
        <end position="229"/>
    </location>
</feature>
<feature type="region of interest" description="Disordered" evidence="1">
    <location>
        <begin position="1112"/>
        <end position="1158"/>
    </location>
</feature>
<feature type="region of interest" description="Disordered" evidence="1">
    <location>
        <begin position="1179"/>
        <end position="1241"/>
    </location>
</feature>
<feature type="region of interest" description="Disordered" evidence="1">
    <location>
        <begin position="572"/>
        <end position="1044"/>
    </location>
</feature>
<dbReference type="EMBL" id="JAPEVG010000744">
    <property type="protein sequence ID" value="KAJ8455669.1"/>
    <property type="molecule type" value="Genomic_DNA"/>
</dbReference>
<feature type="compositionally biased region" description="Low complexity" evidence="1">
    <location>
        <begin position="934"/>
        <end position="945"/>
    </location>
</feature>
<feature type="compositionally biased region" description="Basic residues" evidence="1">
    <location>
        <begin position="1227"/>
        <end position="1241"/>
    </location>
</feature>
<feature type="compositionally biased region" description="Acidic residues" evidence="1">
    <location>
        <begin position="961"/>
        <end position="975"/>
    </location>
</feature>
<feature type="compositionally biased region" description="Low complexity" evidence="1">
    <location>
        <begin position="894"/>
        <end position="911"/>
    </location>
</feature>
<evidence type="ECO:0000256" key="1">
    <source>
        <dbReference type="SAM" id="MobiDB-lite"/>
    </source>
</evidence>
<feature type="compositionally biased region" description="Pro residues" evidence="1">
    <location>
        <begin position="848"/>
        <end position="858"/>
    </location>
</feature>
<feature type="compositionally biased region" description="Low complexity" evidence="1">
    <location>
        <begin position="798"/>
        <end position="812"/>
    </location>
</feature>
<feature type="compositionally biased region" description="Basic and acidic residues" evidence="1">
    <location>
        <begin position="136"/>
        <end position="145"/>
    </location>
</feature>
<feature type="region of interest" description="Disordered" evidence="1">
    <location>
        <begin position="1"/>
        <end position="159"/>
    </location>
</feature>
<feature type="compositionally biased region" description="Polar residues" evidence="1">
    <location>
        <begin position="864"/>
        <end position="889"/>
    </location>
</feature>
<feature type="compositionally biased region" description="Basic and acidic residues" evidence="1">
    <location>
        <begin position="733"/>
        <end position="743"/>
    </location>
</feature>
<gene>
    <name evidence="2" type="ORF">ONZ51_g12363</name>
</gene>
<proteinExistence type="predicted"/>
<feature type="compositionally biased region" description="Low complexity" evidence="1">
    <location>
        <begin position="1180"/>
        <end position="1191"/>
    </location>
</feature>
<feature type="compositionally biased region" description="Basic and acidic residues" evidence="1">
    <location>
        <begin position="85"/>
        <end position="101"/>
    </location>
</feature>
<feature type="compositionally biased region" description="Basic and acidic residues" evidence="1">
    <location>
        <begin position="418"/>
        <end position="434"/>
    </location>
</feature>
<feature type="compositionally biased region" description="Polar residues" evidence="1">
    <location>
        <begin position="685"/>
        <end position="702"/>
    </location>
</feature>
<organism evidence="2 3">
    <name type="scientific">Trametes cubensis</name>
    <dbReference type="NCBI Taxonomy" id="1111947"/>
    <lineage>
        <taxon>Eukaryota</taxon>
        <taxon>Fungi</taxon>
        <taxon>Dikarya</taxon>
        <taxon>Basidiomycota</taxon>
        <taxon>Agaricomycotina</taxon>
        <taxon>Agaricomycetes</taxon>
        <taxon>Polyporales</taxon>
        <taxon>Polyporaceae</taxon>
        <taxon>Trametes</taxon>
    </lineage>
</organism>
<sequence length="1241" mass="132446">MLPSTATVEPPLPLGAPVTRSDSFASSVHSTGSGASLQRRSRTRTRSLVPSKRDKSTGRSASSKYESDAGESFLDLDDAPPVPKLLHDEPEEIHAAEEREVRRQRRRSRTIGPEGRTYEGLHPGVSQMARSWSALDIRDPPEQGRGRQAKSDTGSFTTVRSNNMPVLFACERALTASILPDVQPKARLRGLSLPRQSFRQNAHSDSSSQPSPQTPYGFGDGPAVRVAGPSRNHFRDSILTQISATSSSVYPASTSAGTRTESSMPYTEDQDEGDMSYPDIVSPEGPDFDPDDVSYRLRLLLNNSYFLPPAHAKPTPMALSPHPPDAQKSKPATSGFLDFFRIGKAKSKPTSPVPGSPPAVDSNGPILRTTSDSPSASGLLLRVQPQPLAKAPAVPPPCPPPASRVVVLRERMDDLATAAKEAEKEIRSKADGRKPKTPTAPRDRYVDDVIDPTDAVDLPPPSADALFAVQASAMFGLGPQDSVGAAVLADRLIPSSPGVWSISSEEESWRKELLREAVSHSLGNTPDSSFASSDGRMDVISPPPQSEATFPTPAILEAQRRVGQRILEDISIRTAPSEPSSPTSPVQPLTVQVLPAPKTGPPSFLERSPKALEHPLLTAADPPVRAETPAHVHTPLAPPPRKQLVNPLYSLSEPDLPDSISKAKGPSSGSSEATFHTVRKAASTPRMSSSSDASTRRVASSLSPPPIPEHPEIHRGLSPAPRNLEGMPSFTRSRTESDSRYSDDSMSFRTPMDTDVELSGARPSMTISIPSGRPSISVSEYSAPSPTASAFRDAVFGSCRPPSSMSRRSATSIVEPLQSEGSRPPPVTPRSAAMSPPPRLSSSVSPTVLPPPPRPPAIRPTYRPSVSSHDSHSPGAQSGISQMLSSPSSDVAPVQDVSVQFSQSSSSASSSPLAERRGQSHPLSLQIPSQYDMPAIHSAPAPSSPTDFFDRIQSTIANAMDDLETSDESSDEELSLEGAEHARSRYNPPPPPRSPASEPVETAQVYVEPRTQAISNRASSSSSRPSIMRLGNHSTPQLSPAPSFVTAEPVPQFTFDRKKPIGNVADMTRRSFTSMRSVKSVKKGKGIMNVPNKSPILPIGAVPSSPINPYALGAGVSSSSVGSGSRGDTRRPATAPSEAGRLKPDQDGGRRIQRESIQKFDGMLLQHLAAERDRIKQITSNISNSNSAASSPVQTYPSMHPFANANATSSRPPSRPPSSGKDSQTRSKSRSRSRPRAKTSS</sequence>
<dbReference type="Proteomes" id="UP001215151">
    <property type="component" value="Unassembled WGS sequence"/>
</dbReference>
<keyword evidence="3" id="KW-1185">Reference proteome</keyword>
<feature type="region of interest" description="Disordered" evidence="1">
    <location>
        <begin position="245"/>
        <end position="276"/>
    </location>
</feature>
<protein>
    <submittedName>
        <fullName evidence="2">Uncharacterized protein</fullName>
    </submittedName>
</protein>
<accession>A0AAD7TGP6</accession>
<feature type="region of interest" description="Disordered" evidence="1">
    <location>
        <begin position="346"/>
        <end position="378"/>
    </location>
</feature>
<feature type="compositionally biased region" description="Polar residues" evidence="1">
    <location>
        <begin position="20"/>
        <end position="38"/>
    </location>
</feature>